<dbReference type="AlphaFoldDB" id="A0A1H0KLI8"/>
<protein>
    <submittedName>
        <fullName evidence="1">Methylmalonyl-CoA/ethylmalonyl-CoA epimerase</fullName>
    </submittedName>
</protein>
<accession>A0A1H0KLI8</accession>
<name>A0A1H0KLI8_9ACTN</name>
<gene>
    <name evidence="1" type="ORF">SAMN05192576_0070</name>
</gene>
<reference evidence="1 2" key="1">
    <citation type="submission" date="2016-10" db="EMBL/GenBank/DDBJ databases">
        <authorList>
            <person name="de Groot N.N."/>
        </authorList>
    </citation>
    <scope>NUCLEOTIDE SEQUENCE [LARGE SCALE GENOMIC DNA]</scope>
    <source>
        <strain evidence="1 2">CGMCC 1.11147</strain>
    </source>
</reference>
<evidence type="ECO:0000313" key="1">
    <source>
        <dbReference type="EMBL" id="SDO56789.1"/>
    </source>
</evidence>
<dbReference type="InterPro" id="IPR029068">
    <property type="entry name" value="Glyas_Bleomycin-R_OHBP_Dase"/>
</dbReference>
<proteinExistence type="predicted"/>
<dbReference type="STRING" id="1005944.SAMN05192576_0070"/>
<dbReference type="Proteomes" id="UP000199004">
    <property type="component" value="Unassembled WGS sequence"/>
</dbReference>
<dbReference type="SUPFAM" id="SSF54593">
    <property type="entry name" value="Glyoxalase/Bleomycin resistance protein/Dihydroxybiphenyl dioxygenase"/>
    <property type="match status" value="1"/>
</dbReference>
<keyword evidence="2" id="KW-1185">Reference proteome</keyword>
<dbReference type="Gene3D" id="3.10.180.10">
    <property type="entry name" value="2,3-Dihydroxybiphenyl 1,2-Dioxygenase, domain 1"/>
    <property type="match status" value="1"/>
</dbReference>
<dbReference type="EMBL" id="FNIC01000010">
    <property type="protein sequence ID" value="SDO56789.1"/>
    <property type="molecule type" value="Genomic_DNA"/>
</dbReference>
<dbReference type="RefSeq" id="WP_218029460.1">
    <property type="nucleotide sequence ID" value="NZ_BKAE01000015.1"/>
</dbReference>
<evidence type="ECO:0000313" key="2">
    <source>
        <dbReference type="Proteomes" id="UP000199004"/>
    </source>
</evidence>
<organism evidence="1 2">
    <name type="scientific">Nocardioides szechwanensis</name>
    <dbReference type="NCBI Taxonomy" id="1005944"/>
    <lineage>
        <taxon>Bacteria</taxon>
        <taxon>Bacillati</taxon>
        <taxon>Actinomycetota</taxon>
        <taxon>Actinomycetes</taxon>
        <taxon>Propionibacteriales</taxon>
        <taxon>Nocardioidaceae</taxon>
        <taxon>Nocardioides</taxon>
    </lineage>
</organism>
<sequence>MPRQCRPPAATASYDPPGLVFFDLDGVRLLLDKGAPGALLYLHVADIDATVARLRANGAPVEAEPHVIFGHDDDTLGPGGTDEWQAFVRDTEGNLVGLVEQRQRA</sequence>